<keyword evidence="1" id="KW-1133">Transmembrane helix</keyword>
<sequence length="169" mass="19421">MYFTRDGKFIRTDVWREGKYLDLWSVPHLLSGMSVALGLYLLGFAGNAAFIIAFLLFVAYEMFEVIAKIEETRMNRTLDVIVGMASFAPTFLMASFFPQSYVIGVFVVATALDAVLSFFGWLASRKAYVLEAKLRAEFAKEKDRFTRGRDVLKKKWQKHQDRWHPSQGL</sequence>
<name>A0A1F6EH63_9BACT</name>
<gene>
    <name evidence="2" type="ORF">A3A38_04585</name>
</gene>
<evidence type="ECO:0000256" key="1">
    <source>
        <dbReference type="SAM" id="Phobius"/>
    </source>
</evidence>
<feature type="transmembrane region" description="Helical" evidence="1">
    <location>
        <begin position="48"/>
        <end position="66"/>
    </location>
</feature>
<dbReference type="EMBL" id="MFLY01000018">
    <property type="protein sequence ID" value="OGG72988.1"/>
    <property type="molecule type" value="Genomic_DNA"/>
</dbReference>
<reference evidence="2 3" key="1">
    <citation type="journal article" date="2016" name="Nat. Commun.">
        <title>Thousands of microbial genomes shed light on interconnected biogeochemical processes in an aquifer system.</title>
        <authorList>
            <person name="Anantharaman K."/>
            <person name="Brown C.T."/>
            <person name="Hug L.A."/>
            <person name="Sharon I."/>
            <person name="Castelle C.J."/>
            <person name="Probst A.J."/>
            <person name="Thomas B.C."/>
            <person name="Singh A."/>
            <person name="Wilkins M.J."/>
            <person name="Karaoz U."/>
            <person name="Brodie E.L."/>
            <person name="Williams K.H."/>
            <person name="Hubbard S.S."/>
            <person name="Banfield J.F."/>
        </authorList>
    </citation>
    <scope>NUCLEOTIDE SEQUENCE [LARGE SCALE GENOMIC DNA]</scope>
</reference>
<comment type="caution">
    <text evidence="2">The sequence shown here is derived from an EMBL/GenBank/DDBJ whole genome shotgun (WGS) entry which is preliminary data.</text>
</comment>
<feature type="transmembrane region" description="Helical" evidence="1">
    <location>
        <begin position="103"/>
        <end position="123"/>
    </location>
</feature>
<proteinExistence type="predicted"/>
<keyword evidence="1" id="KW-0812">Transmembrane</keyword>
<accession>A0A1F6EH63</accession>
<feature type="transmembrane region" description="Helical" evidence="1">
    <location>
        <begin position="78"/>
        <end position="97"/>
    </location>
</feature>
<dbReference type="Proteomes" id="UP000177306">
    <property type="component" value="Unassembled WGS sequence"/>
</dbReference>
<evidence type="ECO:0000313" key="2">
    <source>
        <dbReference type="EMBL" id="OGG72988.1"/>
    </source>
</evidence>
<protein>
    <submittedName>
        <fullName evidence="2">Uncharacterized protein</fullName>
    </submittedName>
</protein>
<evidence type="ECO:0000313" key="3">
    <source>
        <dbReference type="Proteomes" id="UP000177306"/>
    </source>
</evidence>
<organism evidence="2 3">
    <name type="scientific">Candidatus Kaiserbacteria bacterium RIFCSPLOWO2_01_FULL_53_17</name>
    <dbReference type="NCBI Taxonomy" id="1798511"/>
    <lineage>
        <taxon>Bacteria</taxon>
        <taxon>Candidatus Kaiseribacteriota</taxon>
    </lineage>
</organism>
<dbReference type="AlphaFoldDB" id="A0A1F6EH63"/>
<keyword evidence="1" id="KW-0472">Membrane</keyword>